<evidence type="ECO:0000313" key="5">
    <source>
        <dbReference type="EMBL" id="MDE1465859.1"/>
    </source>
</evidence>
<dbReference type="PANTHER" id="PTHR32176">
    <property type="entry name" value="XYLOSE ISOMERASE"/>
    <property type="match status" value="1"/>
</dbReference>
<feature type="short sequence motif" description="GXSXG" evidence="3">
    <location>
        <begin position="43"/>
        <end position="47"/>
    </location>
</feature>
<feature type="active site" description="Nucleophile" evidence="3">
    <location>
        <position position="45"/>
    </location>
</feature>
<dbReference type="Proteomes" id="UP001528823">
    <property type="component" value="Unassembled WGS sequence"/>
</dbReference>
<dbReference type="PROSITE" id="PS51635">
    <property type="entry name" value="PNPLA"/>
    <property type="match status" value="1"/>
</dbReference>
<feature type="short sequence motif" description="GXGXXG" evidence="3">
    <location>
        <begin position="11"/>
        <end position="16"/>
    </location>
</feature>
<keyword evidence="2 3" id="KW-0443">Lipid metabolism</keyword>
<evidence type="ECO:0000259" key="4">
    <source>
        <dbReference type="PROSITE" id="PS51635"/>
    </source>
</evidence>
<comment type="caution">
    <text evidence="5">The sequence shown here is derived from an EMBL/GenBank/DDBJ whole genome shotgun (WGS) entry which is preliminary data.</text>
</comment>
<dbReference type="EMBL" id="JAPMOU010000094">
    <property type="protein sequence ID" value="MDE1465859.1"/>
    <property type="molecule type" value="Genomic_DNA"/>
</dbReference>
<accession>A0ABT5UHJ5</accession>
<evidence type="ECO:0000256" key="2">
    <source>
        <dbReference type="ARBA" id="ARBA00023098"/>
    </source>
</evidence>
<feature type="active site" description="Proton acceptor" evidence="3">
    <location>
        <position position="181"/>
    </location>
</feature>
<comment type="similarity">
    <text evidence="1">Belongs to the patatin family.</text>
</comment>
<dbReference type="RefSeq" id="WP_274692162.1">
    <property type="nucleotide sequence ID" value="NZ_JAPMOU010000094.1"/>
</dbReference>
<dbReference type="SUPFAM" id="SSF52151">
    <property type="entry name" value="FabD/lysophospholipase-like"/>
    <property type="match status" value="1"/>
</dbReference>
<evidence type="ECO:0000313" key="6">
    <source>
        <dbReference type="Proteomes" id="UP001528823"/>
    </source>
</evidence>
<proteinExistence type="inferred from homology"/>
<organism evidence="5 6">
    <name type="scientific">Spartinivicinus poritis</name>
    <dbReference type="NCBI Taxonomy" id="2994640"/>
    <lineage>
        <taxon>Bacteria</taxon>
        <taxon>Pseudomonadati</taxon>
        <taxon>Pseudomonadota</taxon>
        <taxon>Gammaproteobacteria</taxon>
        <taxon>Oceanospirillales</taxon>
        <taxon>Zooshikellaceae</taxon>
        <taxon>Spartinivicinus</taxon>
    </lineage>
</organism>
<evidence type="ECO:0000256" key="1">
    <source>
        <dbReference type="ARBA" id="ARBA00010240"/>
    </source>
</evidence>
<keyword evidence="3" id="KW-0378">Hydrolase</keyword>
<keyword evidence="6" id="KW-1185">Reference proteome</keyword>
<feature type="short sequence motif" description="DGA/G" evidence="3">
    <location>
        <begin position="181"/>
        <end position="183"/>
    </location>
</feature>
<sequence>MTDYRAIVFDGGGVRGLITASWVEELEELLGHPVYNYVNYIAGTSTGSILAAALACGIPAQEVVELYQKYAITIFPEYSRRILSRIKRLFLEGPSAPKYNDKGLTHELKRAFGEKQFGDLKVKTLITSYNVFQREPVIFKSWDSLHAEYPLWEVIKASCSAPVYFPAHLMKLSGYYMPLVDGGVVANNPSACLLADIAKDIRLKTKCLDTSQVILGSFGAGQYTRPISINDSREWGALEWALPIIDVLFDGSSDAISYVCRQMIPENQYYRFQVALDKSCNDLDNASTENLYALLNIAHSYLYGSAQGIKKLKKFANLLQRV</sequence>
<name>A0ABT5UHJ5_9GAMM</name>
<reference evidence="5 6" key="1">
    <citation type="submission" date="2022-11" db="EMBL/GenBank/DDBJ databases">
        <title>Spartinivicinus poritis sp. nov., isolated from scleractinian coral Porites lutea.</title>
        <authorList>
            <person name="Zhang G."/>
            <person name="Cai L."/>
            <person name="Wei Q."/>
        </authorList>
    </citation>
    <scope>NUCLEOTIDE SEQUENCE [LARGE SCALE GENOMIC DNA]</scope>
    <source>
        <strain evidence="5 6">A2-2</strain>
    </source>
</reference>
<dbReference type="InterPro" id="IPR016035">
    <property type="entry name" value="Acyl_Trfase/lysoPLipase"/>
</dbReference>
<protein>
    <submittedName>
        <fullName evidence="5">Patatin-like phospholipase family protein</fullName>
    </submittedName>
</protein>
<dbReference type="Gene3D" id="3.40.1090.10">
    <property type="entry name" value="Cytosolic phospholipase A2 catalytic domain"/>
    <property type="match status" value="1"/>
</dbReference>
<evidence type="ECO:0000256" key="3">
    <source>
        <dbReference type="PROSITE-ProRule" id="PRU01161"/>
    </source>
</evidence>
<dbReference type="Pfam" id="PF01734">
    <property type="entry name" value="Patatin"/>
    <property type="match status" value="1"/>
</dbReference>
<feature type="domain" description="PNPLA" evidence="4">
    <location>
        <begin position="7"/>
        <end position="194"/>
    </location>
</feature>
<keyword evidence="3" id="KW-0442">Lipid degradation</keyword>
<dbReference type="PANTHER" id="PTHR32176:SF92">
    <property type="entry name" value="XYLOSE ISOMERASE"/>
    <property type="match status" value="1"/>
</dbReference>
<dbReference type="InterPro" id="IPR002641">
    <property type="entry name" value="PNPLA_dom"/>
</dbReference>
<gene>
    <name evidence="5" type="ORF">ORQ98_28230</name>
</gene>